<dbReference type="InterPro" id="IPR040198">
    <property type="entry name" value="Fido_containing"/>
</dbReference>
<feature type="active site" evidence="1">
    <location>
        <position position="370"/>
    </location>
</feature>
<dbReference type="Gene3D" id="1.10.3290.10">
    <property type="entry name" value="Fido-like domain"/>
    <property type="match status" value="1"/>
</dbReference>
<dbReference type="HOGENOM" id="CLU_583810_0_0_0"/>
<dbReference type="Pfam" id="PF02661">
    <property type="entry name" value="Fic"/>
    <property type="match status" value="1"/>
</dbReference>
<gene>
    <name evidence="3" type="ordered locus">SNE_A12330</name>
</gene>
<dbReference type="KEGG" id="sng:SNE_A12330"/>
<dbReference type="InterPro" id="IPR003812">
    <property type="entry name" value="Fido"/>
</dbReference>
<reference key="1">
    <citation type="journal article" date="2011" name="Mol. Biol. Evol.">
        <title>Unity in variety -- the pan-genome of the Chlamydiae.</title>
        <authorList>
            <person name="Collingro A."/>
            <person name="Tischler P."/>
            <person name="Weinmaier T."/>
            <person name="Penz T."/>
            <person name="Heinz E."/>
            <person name="Brunham R.C."/>
            <person name="Read T.D."/>
            <person name="Bavoil P.M."/>
            <person name="Sachse K."/>
            <person name="Kahane S."/>
            <person name="Friedman M.G."/>
            <person name="Rattei T."/>
            <person name="Myers G.S.A."/>
            <person name="Horn M."/>
        </authorList>
    </citation>
    <scope>NUCLEOTIDE SEQUENCE</scope>
    <source>
        <strain>Z</strain>
    </source>
</reference>
<feature type="domain" description="Fido" evidence="2">
    <location>
        <begin position="284"/>
        <end position="426"/>
    </location>
</feature>
<dbReference type="SUPFAM" id="SSF140931">
    <property type="entry name" value="Fic-like"/>
    <property type="match status" value="1"/>
</dbReference>
<dbReference type="InterPro" id="IPR036597">
    <property type="entry name" value="Fido-like_dom_sf"/>
</dbReference>
<dbReference type="eggNOG" id="COG3177">
    <property type="taxonomic scope" value="Bacteria"/>
</dbReference>
<sequence>MEFYQQRAEELNALFNGYLDKVSQEKGIPKQQAFEEFFQMVRDAASKTPSVDFERVSSIPPSGFERVNEVPRVAVLRETSDISSLETLMKDVSLKDSRCIKSFKGVSTQRGIEAMDFMIRSGSLSKEEILEIHNFLIHDPNALREFLTLNGESPDAQNAQFELFLSIMNLNILNYSGKNLISEILNFAFSPIRFEWIQLQDMDINPVFHRQLLDYESSIRSKDIRNDIATLETSDPGSYDAWMRARMGGSSTITTSSSVQQDAQNQWLKAEEKMATKAQASGKVSFDTVRVIHATLTAKDGDVQNPGEVRNRRAKSSLAHQEYPTHCHNLDEKAQGYGLWLDTQLKSCERGDKSVILTAAQAYQRLVSIHPFENGNGRISRLMMDFVLERFGLPPAALGKNVLDAVYALDSKKPEAGEAFVLKVFQGVQTSHKTINGK</sequence>
<evidence type="ECO:0000313" key="3">
    <source>
        <dbReference type="EMBL" id="CCB89110.1"/>
    </source>
</evidence>
<dbReference type="AlphaFoldDB" id="F8L8I2"/>
<name>F8L8I2_SIMNZ</name>
<dbReference type="PROSITE" id="PS51459">
    <property type="entry name" value="FIDO"/>
    <property type="match status" value="1"/>
</dbReference>
<keyword evidence="4" id="KW-1185">Reference proteome</keyword>
<dbReference type="EMBL" id="FR872582">
    <property type="protein sequence ID" value="CCB89110.1"/>
    <property type="molecule type" value="Genomic_DNA"/>
</dbReference>
<evidence type="ECO:0000256" key="1">
    <source>
        <dbReference type="PIRSR" id="PIRSR640198-1"/>
    </source>
</evidence>
<accession>F8L8I2</accession>
<reference evidence="3 4" key="2">
    <citation type="journal article" date="2011" name="Mol. Biol. Evol.">
        <title>Unity in variety--the pan-genome of the Chlamydiae.</title>
        <authorList>
            <person name="Collingro A."/>
            <person name="Tischler P."/>
            <person name="Weinmaier T."/>
            <person name="Penz T."/>
            <person name="Heinz E."/>
            <person name="Brunham R.C."/>
            <person name="Read T.D."/>
            <person name="Bavoil P.M."/>
            <person name="Sachse K."/>
            <person name="Kahane S."/>
            <person name="Friedman M.G."/>
            <person name="Rattei T."/>
            <person name="Myers G.S."/>
            <person name="Horn M."/>
        </authorList>
    </citation>
    <scope>NUCLEOTIDE SEQUENCE [LARGE SCALE GENOMIC DNA]</scope>
    <source>
        <strain evidence="4">ATCC VR-1471 / Z</strain>
    </source>
</reference>
<dbReference type="STRING" id="331113.SNE_A12330"/>
<proteinExistence type="predicted"/>
<dbReference type="Proteomes" id="UP000000496">
    <property type="component" value="Chromosome gsn.131"/>
</dbReference>
<evidence type="ECO:0000259" key="2">
    <source>
        <dbReference type="PROSITE" id="PS51459"/>
    </source>
</evidence>
<dbReference type="PANTHER" id="PTHR13504:SF38">
    <property type="entry name" value="FIDO DOMAIN-CONTAINING PROTEIN"/>
    <property type="match status" value="1"/>
</dbReference>
<evidence type="ECO:0000313" key="4">
    <source>
        <dbReference type="Proteomes" id="UP000000496"/>
    </source>
</evidence>
<dbReference type="PANTHER" id="PTHR13504">
    <property type="entry name" value="FIDO DOMAIN-CONTAINING PROTEIN DDB_G0283145"/>
    <property type="match status" value="1"/>
</dbReference>
<organism evidence="3 4">
    <name type="scientific">Simkania negevensis (strain ATCC VR-1471 / DSM 27360 / Z)</name>
    <dbReference type="NCBI Taxonomy" id="331113"/>
    <lineage>
        <taxon>Bacteria</taxon>
        <taxon>Pseudomonadati</taxon>
        <taxon>Chlamydiota</taxon>
        <taxon>Chlamydiia</taxon>
        <taxon>Parachlamydiales</taxon>
        <taxon>Simkaniaceae</taxon>
        <taxon>Simkania</taxon>
    </lineage>
</organism>
<protein>
    <recommendedName>
        <fullName evidence="2">Fido domain-containing protein</fullName>
    </recommendedName>
</protein>